<comment type="caution">
    <text evidence="3">The sequence shown here is derived from an EMBL/GenBank/DDBJ whole genome shotgun (WGS) entry which is preliminary data.</text>
</comment>
<feature type="region of interest" description="Disordered" evidence="1">
    <location>
        <begin position="91"/>
        <end position="114"/>
    </location>
</feature>
<gene>
    <name evidence="3" type="ORF">Agub_g4359</name>
</gene>
<feature type="compositionally biased region" description="Acidic residues" evidence="1">
    <location>
        <begin position="279"/>
        <end position="290"/>
    </location>
</feature>
<feature type="region of interest" description="Disordered" evidence="1">
    <location>
        <begin position="266"/>
        <end position="324"/>
    </location>
</feature>
<keyword evidence="2" id="KW-0472">Membrane</keyword>
<keyword evidence="2" id="KW-0812">Transmembrane</keyword>
<evidence type="ECO:0000313" key="4">
    <source>
        <dbReference type="Proteomes" id="UP001054857"/>
    </source>
</evidence>
<reference evidence="3 4" key="1">
    <citation type="journal article" date="2021" name="Sci. Rep.">
        <title>Genome sequencing of the multicellular alga Astrephomene provides insights into convergent evolution of germ-soma differentiation.</title>
        <authorList>
            <person name="Yamashita S."/>
            <person name="Yamamoto K."/>
            <person name="Matsuzaki R."/>
            <person name="Suzuki S."/>
            <person name="Yamaguchi H."/>
            <person name="Hirooka S."/>
            <person name="Minakuchi Y."/>
            <person name="Miyagishima S."/>
            <person name="Kawachi M."/>
            <person name="Toyoda A."/>
            <person name="Nozaki H."/>
        </authorList>
    </citation>
    <scope>NUCLEOTIDE SEQUENCE [LARGE SCALE GENOMIC DNA]</scope>
    <source>
        <strain evidence="3 4">NIES-4017</strain>
    </source>
</reference>
<keyword evidence="4" id="KW-1185">Reference proteome</keyword>
<feature type="region of interest" description="Disordered" evidence="1">
    <location>
        <begin position="918"/>
        <end position="939"/>
    </location>
</feature>
<dbReference type="EMBL" id="BMAR01000005">
    <property type="protein sequence ID" value="GFR43294.1"/>
    <property type="molecule type" value="Genomic_DNA"/>
</dbReference>
<organism evidence="3 4">
    <name type="scientific">Astrephomene gubernaculifera</name>
    <dbReference type="NCBI Taxonomy" id="47775"/>
    <lineage>
        <taxon>Eukaryota</taxon>
        <taxon>Viridiplantae</taxon>
        <taxon>Chlorophyta</taxon>
        <taxon>core chlorophytes</taxon>
        <taxon>Chlorophyceae</taxon>
        <taxon>CS clade</taxon>
        <taxon>Chlamydomonadales</taxon>
        <taxon>Astrephomenaceae</taxon>
        <taxon>Astrephomene</taxon>
    </lineage>
</organism>
<feature type="compositionally biased region" description="Pro residues" evidence="1">
    <location>
        <begin position="1014"/>
        <end position="1025"/>
    </location>
</feature>
<feature type="compositionally biased region" description="Low complexity" evidence="1">
    <location>
        <begin position="581"/>
        <end position="593"/>
    </location>
</feature>
<feature type="region of interest" description="Disordered" evidence="1">
    <location>
        <begin position="1010"/>
        <end position="1032"/>
    </location>
</feature>
<protein>
    <submittedName>
        <fullName evidence="3">Uncharacterized protein</fullName>
    </submittedName>
</protein>
<feature type="region of interest" description="Disordered" evidence="1">
    <location>
        <begin position="834"/>
        <end position="876"/>
    </location>
</feature>
<feature type="transmembrane region" description="Helical" evidence="2">
    <location>
        <begin position="1366"/>
        <end position="1388"/>
    </location>
</feature>
<accession>A0AAD3HJ58</accession>
<evidence type="ECO:0000256" key="2">
    <source>
        <dbReference type="SAM" id="Phobius"/>
    </source>
</evidence>
<evidence type="ECO:0000313" key="3">
    <source>
        <dbReference type="EMBL" id="GFR43294.1"/>
    </source>
</evidence>
<feature type="region of interest" description="Disordered" evidence="1">
    <location>
        <begin position="344"/>
        <end position="372"/>
    </location>
</feature>
<evidence type="ECO:0000256" key="1">
    <source>
        <dbReference type="SAM" id="MobiDB-lite"/>
    </source>
</evidence>
<feature type="compositionally biased region" description="Acidic residues" evidence="1">
    <location>
        <begin position="844"/>
        <end position="856"/>
    </location>
</feature>
<feature type="region of interest" description="Disordered" evidence="1">
    <location>
        <begin position="704"/>
        <end position="725"/>
    </location>
</feature>
<name>A0AAD3HJ58_9CHLO</name>
<feature type="transmembrane region" description="Helical" evidence="2">
    <location>
        <begin position="1306"/>
        <end position="1325"/>
    </location>
</feature>
<feature type="compositionally biased region" description="Low complexity" evidence="1">
    <location>
        <begin position="92"/>
        <end position="103"/>
    </location>
</feature>
<feature type="compositionally biased region" description="Low complexity" evidence="1">
    <location>
        <begin position="399"/>
        <end position="408"/>
    </location>
</feature>
<feature type="transmembrane region" description="Helical" evidence="2">
    <location>
        <begin position="1124"/>
        <end position="1146"/>
    </location>
</feature>
<feature type="compositionally biased region" description="Gly residues" evidence="1">
    <location>
        <begin position="1204"/>
        <end position="1214"/>
    </location>
</feature>
<keyword evidence="2" id="KW-1133">Transmembrane helix</keyword>
<dbReference type="Proteomes" id="UP001054857">
    <property type="component" value="Unassembled WGS sequence"/>
</dbReference>
<proteinExistence type="predicted"/>
<feature type="compositionally biased region" description="Basic and acidic residues" evidence="1">
    <location>
        <begin position="298"/>
        <end position="312"/>
    </location>
</feature>
<feature type="region of interest" description="Disordered" evidence="1">
    <location>
        <begin position="575"/>
        <end position="598"/>
    </location>
</feature>
<feature type="region of interest" description="Disordered" evidence="1">
    <location>
        <begin position="1187"/>
        <end position="1214"/>
    </location>
</feature>
<feature type="region of interest" description="Disordered" evidence="1">
    <location>
        <begin position="386"/>
        <end position="428"/>
    </location>
</feature>
<sequence>MALRAAGLQSQGHGSSAPALQEAEVPLRLFLYLAKETSFTLGSLRDLLASLEANKGLQTFCLPSLLLIAFVLAIAGCQRWLSRLSASCTRRSGQTTSTQHGTSGVPGDYSGDDRPRMVSPALRVTTVLHTSTIHQSQCRAITLPSPPKGAMPRLSPEAYCDGTAAPVLGARRGAKAVLPYISRWRRGIAPTPTHLVLSGKFEAPAGLSFHDAAAALTAAAARHLLTAVAAAGGDMPLSAQFLALPGCVRLVAVMRMWGDFADADVTAGEGSSTGGDADWFPDDTTEEEDTAPPSSSEAGDRGRRLSLDDRRTPAGAAAAAAGELEGSLQRGGWEVLQRMALLGVGPAGSTGQTRRPYGRGVRLEGESEQPGEEAAVAVREVGRGTAAVDPQDGWRQHSQDSQQQQQRYPDPPSDPKQDPSSSGDALSQPLTPISAIVPLYAEPAAVALPCLPYIVSGAGVSAVGGSHAANGSVSGNASAGTRPPCTAVAAPAATLTLRLMAPPEVLSGLMPPAPSAAESVAAGPGSGQFVVAALLDCESGSGGGSSSSSGSLQHASTADLAPSTGRLACVVPATVRPRAPGGSPLSSSRSGSDISGGGSGDALDWAGGLVVELPVAELLAALAGDGAEGGESGSADSNSAAGAAGAADAVHGMQGTAWDQGFASVAATTVVGLPRTPRVRPVVLTLHLLRLPQAAVEEVAVGAAGGAGSRSEGSEEDGSRAGLRERISGPTDWLGYVDVLLLVPEVAAAGGAGGQGAGALAVDAAAQQPAARSRATPAGPAAAAAAGGGAATGAAAAAEAAAAAAVFRAGAVQAELGGLWRRMVAEVAGRLAAEGGGEEWGSSDGEEEEEGGEAEEAASGMLTQPLSGEEEEAVEGAAVRGSSSRYSQAGAQAFKHLQSLLLDLATAATYMGGNSLTSHAGGAVSAPRRSNRTSSAGLGRTDITTSCITVTVPPPAAGSAAAPVTAGPAVAAAANGGGSRKQPAAVDLESLRSYVRSYLLRQGLTATCSLLEEPPVPPSPPPPPRPLRRSLFPSTGELREAPAQPPAEAAAGLTVTSCVAAGAPSAAMLPTAAAAAGGAQRLLGGEPAKHAAATADLEAPAVVVPYEAAYTAWRAQAAGGRQRAAAVTSFAAVMAIGVVATTLRLWFRGIPHPLVKALAGMTWLSSPLAGHAAAAVVRQYHRRQRQQLARAAEEGEQSAEAGGSSSGGGGVGGGGQGFAAVGQRKVAASADGSDTEAGTGPDAEEVELLSVLTTGLAAALLGLLTYTGSRPQLDVGQDELGFRFSLPATRGVLAPLMTQLRPQAQLLVAVQMFAIDVVHLATLYGKSACNAGGGGGGGKGTVTAALDYGFACDEGGGGGGLGCHFYSARCVVAGALLFGLIGQVVAFVEEARLRRRFRREVVTQAR</sequence>